<evidence type="ECO:0000256" key="1">
    <source>
        <dbReference type="ARBA" id="ARBA00022490"/>
    </source>
</evidence>
<evidence type="ECO:0000256" key="2">
    <source>
        <dbReference type="ARBA" id="ARBA00022618"/>
    </source>
</evidence>
<dbReference type="SUPFAM" id="SSF46785">
    <property type="entry name" value="Winged helix' DNA-binding domain"/>
    <property type="match status" value="2"/>
</dbReference>
<dbReference type="InterPro" id="IPR036388">
    <property type="entry name" value="WH-like_DNA-bd_sf"/>
</dbReference>
<dbReference type="eggNOG" id="COG1386">
    <property type="taxonomic scope" value="Bacteria"/>
</dbReference>
<keyword evidence="1" id="KW-0963">Cytoplasm</keyword>
<reference evidence="6" key="1">
    <citation type="submission" date="2012-02" db="EMBL/GenBank/DDBJ databases">
        <title>The complete genome of Frateuria aurantia DSM 6220.</title>
        <authorList>
            <consortium name="US DOE Joint Genome Institute (JGI-PGF)"/>
            <person name="Lucas S."/>
            <person name="Copeland A."/>
            <person name="Lapidus A."/>
            <person name="Glavina del Rio T."/>
            <person name="Dalin E."/>
            <person name="Tice H."/>
            <person name="Bruce D."/>
            <person name="Goodwin L."/>
            <person name="Pitluck S."/>
            <person name="Peters L."/>
            <person name="Ovchinnikova G."/>
            <person name="Teshima H."/>
            <person name="Kyrpides N."/>
            <person name="Mavromatis K."/>
            <person name="Ivanova N."/>
            <person name="Brettin T."/>
            <person name="Detter J.C."/>
            <person name="Han C."/>
            <person name="Larimer F."/>
            <person name="Land M."/>
            <person name="Hauser L."/>
            <person name="Markowitz V."/>
            <person name="Cheng J.-F."/>
            <person name="Hugenholtz P."/>
            <person name="Woyke T."/>
            <person name="Wu D."/>
            <person name="Brambilla E."/>
            <person name="Klenk H.-P."/>
            <person name="Eisen J.A."/>
        </authorList>
    </citation>
    <scope>NUCLEOTIDE SEQUENCE</scope>
    <source>
        <strain evidence="6">DSM 6220</strain>
    </source>
</reference>
<keyword evidence="4" id="KW-0131">Cell cycle</keyword>
<dbReference type="EMBL" id="CP003350">
    <property type="protein sequence ID" value="AFC86800.1"/>
    <property type="molecule type" value="Genomic_DNA"/>
</dbReference>
<accession>H8L6C3</accession>
<dbReference type="RefSeq" id="WP_014403803.1">
    <property type="nucleotide sequence ID" value="NC_017033.1"/>
</dbReference>
<sequence>MQIDQLKPILEAALLASSQPLSPGRLRELFAEQAEVDRDQLDRALEALSADCAGRGIELVQVASGYRYQVRQEIHSWLSPLWREKPARYSRALLETLALIAYRQPITRPEIEQVRGVAVSTSIMKTLEEREWVRVVGHRDVPGRPALYGTTRAFLDHFNLKSLDQLPSLAEIRALQDPAADFDPELLTACVLADRPTDTDAGETADGAISAASHTAAADQAAATASAESAADLPDSQEHSA</sequence>
<dbReference type="PANTHER" id="PTHR34298:SF2">
    <property type="entry name" value="SEGREGATION AND CONDENSATION PROTEIN B"/>
    <property type="match status" value="1"/>
</dbReference>
<keyword evidence="3" id="KW-0159">Chromosome partition</keyword>
<proteinExistence type="predicted"/>
<evidence type="ECO:0000256" key="3">
    <source>
        <dbReference type="ARBA" id="ARBA00022829"/>
    </source>
</evidence>
<dbReference type="InterPro" id="IPR036390">
    <property type="entry name" value="WH_DNA-bd_sf"/>
</dbReference>
<dbReference type="Gene3D" id="1.10.10.10">
    <property type="entry name" value="Winged helix-like DNA-binding domain superfamily/Winged helix DNA-binding domain"/>
    <property type="match status" value="2"/>
</dbReference>
<dbReference type="NCBIfam" id="TIGR00281">
    <property type="entry name" value="SMC-Scp complex subunit ScpB"/>
    <property type="match status" value="1"/>
</dbReference>
<dbReference type="OrthoDB" id="9806226at2"/>
<dbReference type="Proteomes" id="UP000005234">
    <property type="component" value="Chromosome"/>
</dbReference>
<name>H8L6C3_FRAAD</name>
<dbReference type="KEGG" id="fau:Fraau_2436"/>
<evidence type="ECO:0000313" key="7">
    <source>
        <dbReference type="Proteomes" id="UP000005234"/>
    </source>
</evidence>
<keyword evidence="7" id="KW-1185">Reference proteome</keyword>
<dbReference type="GO" id="GO:0051301">
    <property type="term" value="P:cell division"/>
    <property type="evidence" value="ECO:0007669"/>
    <property type="project" value="UniProtKB-KW"/>
</dbReference>
<evidence type="ECO:0000313" key="6">
    <source>
        <dbReference type="EMBL" id="AFC86800.1"/>
    </source>
</evidence>
<dbReference type="STRING" id="767434.Fraau_2436"/>
<evidence type="ECO:0000256" key="5">
    <source>
        <dbReference type="SAM" id="MobiDB-lite"/>
    </source>
</evidence>
<dbReference type="GO" id="GO:0051304">
    <property type="term" value="P:chromosome separation"/>
    <property type="evidence" value="ECO:0007669"/>
    <property type="project" value="InterPro"/>
</dbReference>
<feature type="region of interest" description="Disordered" evidence="5">
    <location>
        <begin position="198"/>
        <end position="241"/>
    </location>
</feature>
<organism evidence="6 7">
    <name type="scientific">Frateuria aurantia (strain ATCC 33424 / DSM 6220 / KCTC 2777 / LMG 1558 / NBRC 3245 / NCIMB 13370)</name>
    <name type="common">Acetobacter aurantius</name>
    <dbReference type="NCBI Taxonomy" id="767434"/>
    <lineage>
        <taxon>Bacteria</taxon>
        <taxon>Pseudomonadati</taxon>
        <taxon>Pseudomonadota</taxon>
        <taxon>Gammaproteobacteria</taxon>
        <taxon>Lysobacterales</taxon>
        <taxon>Rhodanobacteraceae</taxon>
        <taxon>Frateuria</taxon>
    </lineage>
</organism>
<dbReference type="HOGENOM" id="CLU_045647_2_4_6"/>
<dbReference type="Pfam" id="PF04079">
    <property type="entry name" value="SMC_ScpB"/>
    <property type="match status" value="1"/>
</dbReference>
<gene>
    <name evidence="6" type="ordered locus">Fraau_2436</name>
</gene>
<dbReference type="AlphaFoldDB" id="H8L6C3"/>
<evidence type="ECO:0000256" key="4">
    <source>
        <dbReference type="ARBA" id="ARBA00023306"/>
    </source>
</evidence>
<protein>
    <submittedName>
        <fullName evidence="6">Segregation and condensation protein B</fullName>
    </submittedName>
</protein>
<dbReference type="InterPro" id="IPR005234">
    <property type="entry name" value="ScpB_csome_segregation"/>
</dbReference>
<keyword evidence="2" id="KW-0132">Cell division</keyword>
<feature type="compositionally biased region" description="Low complexity" evidence="5">
    <location>
        <begin position="205"/>
        <end position="232"/>
    </location>
</feature>
<dbReference type="PANTHER" id="PTHR34298">
    <property type="entry name" value="SEGREGATION AND CONDENSATION PROTEIN B"/>
    <property type="match status" value="1"/>
</dbReference>